<feature type="binding site" evidence="2">
    <location>
        <position position="107"/>
    </location>
    <ligand>
        <name>Zn(2+)</name>
        <dbReference type="ChEBI" id="CHEBI:29105"/>
        <label>2</label>
    </ligand>
</feature>
<feature type="binding site" evidence="2">
    <location>
        <position position="10"/>
    </location>
    <ligand>
        <name>Zn(2+)</name>
        <dbReference type="ChEBI" id="CHEBI:29105"/>
        <label>1</label>
    </ligand>
</feature>
<dbReference type="EC" id="3.4.11.-" evidence="3"/>
<keyword evidence="2" id="KW-0479">Metal-binding</keyword>
<dbReference type="GO" id="GO:0004177">
    <property type="term" value="F:aminopeptidase activity"/>
    <property type="evidence" value="ECO:0007669"/>
    <property type="project" value="UniProtKB-KW"/>
</dbReference>
<dbReference type="InterPro" id="IPR007035">
    <property type="entry name" value="Peptidase_M55"/>
</dbReference>
<dbReference type="InterPro" id="IPR027476">
    <property type="entry name" value="DppA_N"/>
</dbReference>
<proteinExistence type="predicted"/>
<feature type="binding site" evidence="2">
    <location>
        <position position="8"/>
    </location>
    <ligand>
        <name>Zn(2+)</name>
        <dbReference type="ChEBI" id="CHEBI:29105"/>
        <label>1</label>
    </ligand>
</feature>
<organism evidence="3">
    <name type="scientific">uncultured Thermomicrobiales bacterium</name>
    <dbReference type="NCBI Taxonomy" id="1645740"/>
    <lineage>
        <taxon>Bacteria</taxon>
        <taxon>Pseudomonadati</taxon>
        <taxon>Thermomicrobiota</taxon>
        <taxon>Thermomicrobia</taxon>
        <taxon>Thermomicrobiales</taxon>
        <taxon>environmental samples</taxon>
    </lineage>
</organism>
<dbReference type="EMBL" id="CADCWM010000471">
    <property type="protein sequence ID" value="CAA9562098.1"/>
    <property type="molecule type" value="Genomic_DNA"/>
</dbReference>
<dbReference type="Pfam" id="PF04951">
    <property type="entry name" value="Peptidase_M55"/>
    <property type="match status" value="1"/>
</dbReference>
<keyword evidence="2" id="KW-0862">Zinc</keyword>
<dbReference type="Gene3D" id="3.40.50.10780">
    <property type="entry name" value="Dipeptide transport protein"/>
    <property type="match status" value="1"/>
</dbReference>
<feature type="binding site" evidence="2">
    <location>
        <position position="8"/>
    </location>
    <ligand>
        <name>Zn(2+)</name>
        <dbReference type="ChEBI" id="CHEBI:29105"/>
        <label>2</label>
    </ligand>
</feature>
<accession>A0A6J4UVZ0</accession>
<keyword evidence="3" id="KW-0031">Aminopeptidase</keyword>
<name>A0A6J4UVZ0_9BACT</name>
<protein>
    <submittedName>
        <fullName evidence="3">D-aminopeptidase dipeptide-binding protein DppA</fullName>
        <ecNumber evidence="3">3.4.11.-</ecNumber>
    </submittedName>
</protein>
<dbReference type="SUPFAM" id="SSF63992">
    <property type="entry name" value="Dipeptide transport protein"/>
    <property type="match status" value="1"/>
</dbReference>
<dbReference type="InterPro" id="IPR036177">
    <property type="entry name" value="Peptidase_M55_sf"/>
</dbReference>
<gene>
    <name evidence="3" type="ORF">AVDCRST_MAG88-1584</name>
</gene>
<feature type="binding site" evidence="2">
    <location>
        <position position="138"/>
    </location>
    <ligand>
        <name>Zn(2+)</name>
        <dbReference type="ChEBI" id="CHEBI:29105"/>
        <label>2</label>
    </ligand>
</feature>
<reference evidence="3" key="1">
    <citation type="submission" date="2020-02" db="EMBL/GenBank/DDBJ databases">
        <authorList>
            <person name="Meier V. D."/>
        </authorList>
    </citation>
    <scope>NUCLEOTIDE SEQUENCE</scope>
    <source>
        <strain evidence="3">AVDCRST_MAG88</strain>
    </source>
</reference>
<evidence type="ECO:0000313" key="3">
    <source>
        <dbReference type="EMBL" id="CAA9562098.1"/>
    </source>
</evidence>
<feature type="active site" description="Nucleophile" evidence="1">
    <location>
        <position position="119"/>
    </location>
</feature>
<evidence type="ECO:0000256" key="1">
    <source>
        <dbReference type="PIRSR" id="PIRSR015853-1"/>
    </source>
</evidence>
<sequence>MNVYVSVDIEGISGVVHADMMMPGEREYDRGRRLMTGDANAAIEGLVQAGAGYILVADGHGPMRNLLIEELHPAAHLVTGTANARDHCQLEGADSRQFDAAVFIGYHAMAKTFRAIHPHTIAGGAVYELRINGRPHGETGLNAAILGALGIPVVLVTGDETTVAEARDFLGAGIETVAVKEACGRNAAICRPPSATRPEITAAAARALAGRAGVQPYEPERPLQLEVDFLNMPQCDRAARTAGVERVGPLTIRVAGQGPWEQYYHLWAALRSALYEPASWLA</sequence>
<dbReference type="CDD" id="cd08663">
    <property type="entry name" value="DAP_dppA_1"/>
    <property type="match status" value="1"/>
</dbReference>
<keyword evidence="3" id="KW-0378">Hydrolase</keyword>
<keyword evidence="3" id="KW-0645">Protease</keyword>
<dbReference type="PIRSF" id="PIRSF015853">
    <property type="entry name" value="Pep_DppA"/>
    <property type="match status" value="1"/>
</dbReference>
<dbReference type="Gene3D" id="3.30.1360.130">
    <property type="entry name" value="Dipeptide transport protein"/>
    <property type="match status" value="1"/>
</dbReference>
<dbReference type="AlphaFoldDB" id="A0A6J4UVZ0"/>
<feature type="binding site" evidence="2">
    <location>
        <position position="60"/>
    </location>
    <ligand>
        <name>Zn(2+)</name>
        <dbReference type="ChEBI" id="CHEBI:29105"/>
        <label>2</label>
    </ligand>
</feature>
<dbReference type="GO" id="GO:0046872">
    <property type="term" value="F:metal ion binding"/>
    <property type="evidence" value="ECO:0007669"/>
    <property type="project" value="UniProtKB-KW"/>
</dbReference>
<evidence type="ECO:0000256" key="2">
    <source>
        <dbReference type="PIRSR" id="PIRSR015853-2"/>
    </source>
</evidence>